<accession>A0A411HI20</accession>
<evidence type="ECO:0000313" key="2">
    <source>
        <dbReference type="EMBL" id="QBB70169.1"/>
    </source>
</evidence>
<dbReference type="KEGG" id="xbc:ELE36_07210"/>
<gene>
    <name evidence="2" type="ORF">ELE36_07210</name>
</gene>
<protein>
    <submittedName>
        <fullName evidence="2">DUF4339 domain-containing protein</fullName>
    </submittedName>
</protein>
<reference evidence="2 3" key="1">
    <citation type="submission" date="2019-01" db="EMBL/GenBank/DDBJ databases">
        <title>Pseudolysobacter antarctica gen. nov., sp. nov., isolated from Fildes Peninsula, Antarctica.</title>
        <authorList>
            <person name="Wei Z."/>
            <person name="Peng F."/>
        </authorList>
    </citation>
    <scope>NUCLEOTIDE SEQUENCE [LARGE SCALE GENOMIC DNA]</scope>
    <source>
        <strain evidence="2 3">AQ6-296</strain>
    </source>
</reference>
<dbReference type="RefSeq" id="WP_129832428.1">
    <property type="nucleotide sequence ID" value="NZ_CP035704.1"/>
</dbReference>
<name>A0A411HI20_9GAMM</name>
<dbReference type="AlphaFoldDB" id="A0A411HI20"/>
<feature type="domain" description="GYF" evidence="1">
    <location>
        <begin position="84"/>
        <end position="130"/>
    </location>
</feature>
<dbReference type="EMBL" id="CP035704">
    <property type="protein sequence ID" value="QBB70169.1"/>
    <property type="molecule type" value="Genomic_DNA"/>
</dbReference>
<sequence>MARLYWIRSPQGSGGPYDLAQIRNMVASGQLTPSTQITVDQVRWIDAVDVRGLLPTSSTSKATSEASASAPANTLLEDQNLQIFVERHGHRSGPYSVVQVNALLATGEISPTDLAWHPRLVDWVPVTSIEGASLPKQPSNASPQPQFTNIPTFFAHSEEALPTPPKPENMEQNFVAKKPIRSTLGKIAAIVALTMLIGFLGPRLLKHAHASVIDCADAAVVETATHLIVKTIMKRDYLFVSSAAINSGKSLPANDEENYVNKVREQTDLQLTDIVTFTSSKGVLNCHAVMTFYPLDEPKTDKKSLSKSYTVRVADDNEHFIVEYSK</sequence>
<dbReference type="InterPro" id="IPR025640">
    <property type="entry name" value="GYF_2"/>
</dbReference>
<dbReference type="OrthoDB" id="9793824at2"/>
<keyword evidence="3" id="KW-1185">Reference proteome</keyword>
<proteinExistence type="predicted"/>
<evidence type="ECO:0000259" key="1">
    <source>
        <dbReference type="Pfam" id="PF14237"/>
    </source>
</evidence>
<dbReference type="Proteomes" id="UP000291562">
    <property type="component" value="Chromosome"/>
</dbReference>
<organism evidence="2 3">
    <name type="scientific">Pseudolysobacter antarcticus</name>
    <dbReference type="NCBI Taxonomy" id="2511995"/>
    <lineage>
        <taxon>Bacteria</taxon>
        <taxon>Pseudomonadati</taxon>
        <taxon>Pseudomonadota</taxon>
        <taxon>Gammaproteobacteria</taxon>
        <taxon>Lysobacterales</taxon>
        <taxon>Rhodanobacteraceae</taxon>
        <taxon>Pseudolysobacter</taxon>
    </lineage>
</organism>
<feature type="domain" description="GYF" evidence="1">
    <location>
        <begin position="13"/>
        <end position="53"/>
    </location>
</feature>
<dbReference type="Pfam" id="PF14237">
    <property type="entry name" value="GYF_2"/>
    <property type="match status" value="2"/>
</dbReference>
<evidence type="ECO:0000313" key="3">
    <source>
        <dbReference type="Proteomes" id="UP000291562"/>
    </source>
</evidence>